<dbReference type="InterPro" id="IPR003004">
    <property type="entry name" value="GspF/PilC"/>
</dbReference>
<evidence type="ECO:0000256" key="7">
    <source>
        <dbReference type="SAM" id="MobiDB-lite"/>
    </source>
</evidence>
<organism evidence="10 11">
    <name type="scientific">Vibrio porteresiae DSM 19223</name>
    <dbReference type="NCBI Taxonomy" id="1123496"/>
    <lineage>
        <taxon>Bacteria</taxon>
        <taxon>Pseudomonadati</taxon>
        <taxon>Pseudomonadota</taxon>
        <taxon>Gammaproteobacteria</taxon>
        <taxon>Vibrionales</taxon>
        <taxon>Vibrionaceae</taxon>
        <taxon>Vibrio</taxon>
    </lineage>
</organism>
<proteinExistence type="inferred from homology"/>
<evidence type="ECO:0000256" key="3">
    <source>
        <dbReference type="ARBA" id="ARBA00022475"/>
    </source>
</evidence>
<evidence type="ECO:0000313" key="10">
    <source>
        <dbReference type="EMBL" id="WPC74443.1"/>
    </source>
</evidence>
<keyword evidence="5 8" id="KW-1133">Transmembrane helix</keyword>
<dbReference type="RefSeq" id="WP_261894664.1">
    <property type="nucleotide sequence ID" value="NZ_AP024895.1"/>
</dbReference>
<evidence type="ECO:0000256" key="4">
    <source>
        <dbReference type="ARBA" id="ARBA00022692"/>
    </source>
</evidence>
<dbReference type="InterPro" id="IPR042094">
    <property type="entry name" value="T2SS_GspF_sf"/>
</dbReference>
<feature type="transmembrane region" description="Helical" evidence="8">
    <location>
        <begin position="227"/>
        <end position="246"/>
    </location>
</feature>
<keyword evidence="6 8" id="KW-0472">Membrane</keyword>
<name>A0ABZ0QDB2_9VIBR</name>
<evidence type="ECO:0000256" key="8">
    <source>
        <dbReference type="SAM" id="Phobius"/>
    </source>
</evidence>
<evidence type="ECO:0000256" key="2">
    <source>
        <dbReference type="ARBA" id="ARBA00005745"/>
    </source>
</evidence>
<feature type="region of interest" description="Disordered" evidence="7">
    <location>
        <begin position="1"/>
        <end position="20"/>
    </location>
</feature>
<dbReference type="EMBL" id="CP138203">
    <property type="protein sequence ID" value="WPC74443.1"/>
    <property type="molecule type" value="Genomic_DNA"/>
</dbReference>
<feature type="domain" description="Type II secretion system protein GspF" evidence="9">
    <location>
        <begin position="277"/>
        <end position="399"/>
    </location>
</feature>
<dbReference type="PANTHER" id="PTHR30012">
    <property type="entry name" value="GENERAL SECRETION PATHWAY PROTEIN"/>
    <property type="match status" value="1"/>
</dbReference>
<dbReference type="Gene3D" id="1.20.81.30">
    <property type="entry name" value="Type II secretion system (T2SS), domain F"/>
    <property type="match status" value="2"/>
</dbReference>
<evidence type="ECO:0000256" key="6">
    <source>
        <dbReference type="ARBA" id="ARBA00023136"/>
    </source>
</evidence>
<reference evidence="10 11" key="1">
    <citation type="submission" date="2023-11" db="EMBL/GenBank/DDBJ databases">
        <title>Plant-associative lifestyle of Vibrio porteresiae and its evolutionary dynamics.</title>
        <authorList>
            <person name="Rameshkumar N."/>
            <person name="Kirti K."/>
        </authorList>
    </citation>
    <scope>NUCLEOTIDE SEQUENCE [LARGE SCALE GENOMIC DNA]</scope>
    <source>
        <strain evidence="10 11">MSSRF30</strain>
    </source>
</reference>
<keyword evidence="3" id="KW-1003">Cell membrane</keyword>
<protein>
    <submittedName>
        <fullName evidence="10">Type II secretion system F family protein</fullName>
    </submittedName>
</protein>
<evidence type="ECO:0000256" key="5">
    <source>
        <dbReference type="ARBA" id="ARBA00022989"/>
    </source>
</evidence>
<feature type="transmembrane region" description="Helical" evidence="8">
    <location>
        <begin position="176"/>
        <end position="196"/>
    </location>
</feature>
<keyword evidence="11" id="KW-1185">Reference proteome</keyword>
<evidence type="ECO:0000259" key="9">
    <source>
        <dbReference type="Pfam" id="PF00482"/>
    </source>
</evidence>
<dbReference type="Proteomes" id="UP001304071">
    <property type="component" value="Chromosome 1"/>
</dbReference>
<evidence type="ECO:0000313" key="11">
    <source>
        <dbReference type="Proteomes" id="UP001304071"/>
    </source>
</evidence>
<dbReference type="InterPro" id="IPR018076">
    <property type="entry name" value="T2SS_GspF_dom"/>
</dbReference>
<feature type="domain" description="Type II secretion system protein GspF" evidence="9">
    <location>
        <begin position="74"/>
        <end position="197"/>
    </location>
</feature>
<dbReference type="PANTHER" id="PTHR30012:SF4">
    <property type="entry name" value="MSHA BIOGENESIS PROTEIN MSHG"/>
    <property type="match status" value="1"/>
</dbReference>
<dbReference type="Pfam" id="PF00482">
    <property type="entry name" value="T2SSF"/>
    <property type="match status" value="2"/>
</dbReference>
<sequence length="410" mass="45778">MPTYRYQGRQADGSKTSGSIDAPTQELAAEALMNRGVIPTLIAEGKGSASGISFGVDWRSLFVRSVPLEVLVIFCRQLFSLTKAGVPLLRSMRGLTQNCPNKQLKHALDEVCNELTNGRSLSASMQLHPLVFSPLFVSMIHVGENTGRLDEALLQLAMYYEQEVETRKRIKTAMRYPSFVLSFITVAMFVLNVKVIPQFTKMFSRFGVELPLPTRILIGMSDFFVNYWMAMLGALVAAFFAFRAWLGTPNGREKWDKWRLRFPIVGGIVNRAQLSRFSRTFALMLKAGVPLNQSLALSAEALQNKFLEARLLEMKSAIEAGSSVSQTATNTKIFTPLVLQMIVVGEETGRIDELLMEVSDFYDREVDYDLKTLTARIEPILLVIVAGMVLVLALGIFLPMWGMLDAIRGR</sequence>
<keyword evidence="4 8" id="KW-0812">Transmembrane</keyword>
<feature type="transmembrane region" description="Helical" evidence="8">
    <location>
        <begin position="380"/>
        <end position="401"/>
    </location>
</feature>
<comment type="similarity">
    <text evidence="2">Belongs to the GSP F family.</text>
</comment>
<accession>A0ABZ0QDB2</accession>
<dbReference type="PRINTS" id="PR00812">
    <property type="entry name" value="BCTERIALGSPF"/>
</dbReference>
<gene>
    <name evidence="10" type="ORF">R8Z52_04205</name>
</gene>
<comment type="subcellular location">
    <subcellularLocation>
        <location evidence="1">Cell membrane</location>
        <topology evidence="1">Multi-pass membrane protein</topology>
    </subcellularLocation>
</comment>
<evidence type="ECO:0000256" key="1">
    <source>
        <dbReference type="ARBA" id="ARBA00004651"/>
    </source>
</evidence>